<dbReference type="EMBL" id="CP058214">
    <property type="protein sequence ID" value="QPC42387.1"/>
    <property type="molecule type" value="Genomic_DNA"/>
</dbReference>
<dbReference type="SUPFAM" id="SSF51735">
    <property type="entry name" value="NAD(P)-binding Rossmann-fold domains"/>
    <property type="match status" value="1"/>
</dbReference>
<dbReference type="InterPro" id="IPR057326">
    <property type="entry name" value="KR_dom"/>
</dbReference>
<name>A0A7S8HB93_9HYPH</name>
<dbReference type="NCBIfam" id="NF005559">
    <property type="entry name" value="PRK07231.1"/>
    <property type="match status" value="1"/>
</dbReference>
<dbReference type="PANTHER" id="PTHR43943:SF2">
    <property type="entry name" value="DEHYDROGENASE_REDUCTASE 4"/>
    <property type="match status" value="1"/>
</dbReference>
<evidence type="ECO:0000256" key="1">
    <source>
        <dbReference type="ARBA" id="ARBA00006484"/>
    </source>
</evidence>
<dbReference type="RefSeq" id="WP_213163621.1">
    <property type="nucleotide sequence ID" value="NZ_CP058214.1"/>
</dbReference>
<gene>
    <name evidence="3" type="ORF">HW532_06515</name>
</gene>
<reference evidence="3 4" key="1">
    <citation type="submission" date="2020-06" db="EMBL/GenBank/DDBJ databases">
        <title>Genome sequence of 2 isolates from Red Sea Mangroves.</title>
        <authorList>
            <person name="Sefrji F."/>
            <person name="Michoud G."/>
            <person name="Merlino G."/>
            <person name="Daffonchio D."/>
        </authorList>
    </citation>
    <scope>NUCLEOTIDE SEQUENCE [LARGE SCALE GENOMIC DNA]</scope>
    <source>
        <strain evidence="3 4">R1DC25</strain>
    </source>
</reference>
<dbReference type="FunFam" id="3.40.50.720:FF:000084">
    <property type="entry name" value="Short-chain dehydrogenase reductase"/>
    <property type="match status" value="1"/>
</dbReference>
<feature type="domain" description="Ketoreductase" evidence="2">
    <location>
        <begin position="7"/>
        <end position="201"/>
    </location>
</feature>
<keyword evidence="4" id="KW-1185">Reference proteome</keyword>
<dbReference type="PANTHER" id="PTHR43943">
    <property type="entry name" value="DEHYDROGENASE/REDUCTASE (SDR FAMILY) MEMBER 4"/>
    <property type="match status" value="1"/>
</dbReference>
<dbReference type="KEGG" id="kmn:HW532_06515"/>
<evidence type="ECO:0000313" key="4">
    <source>
        <dbReference type="Proteomes" id="UP000593594"/>
    </source>
</evidence>
<dbReference type="InterPro" id="IPR020904">
    <property type="entry name" value="Sc_DH/Rdtase_CS"/>
</dbReference>
<comment type="similarity">
    <text evidence="1">Belongs to the short-chain dehydrogenases/reductases (SDR) family.</text>
</comment>
<dbReference type="Gene3D" id="3.40.50.720">
    <property type="entry name" value="NAD(P)-binding Rossmann-like Domain"/>
    <property type="match status" value="1"/>
</dbReference>
<accession>A0A7S8HB93</accession>
<dbReference type="AlphaFoldDB" id="A0A7S8HB93"/>
<dbReference type="Proteomes" id="UP000593594">
    <property type="component" value="Chromosome"/>
</dbReference>
<evidence type="ECO:0000259" key="2">
    <source>
        <dbReference type="SMART" id="SM00822"/>
    </source>
</evidence>
<dbReference type="PROSITE" id="PS00061">
    <property type="entry name" value="ADH_SHORT"/>
    <property type="match status" value="1"/>
</dbReference>
<dbReference type="PRINTS" id="PR00081">
    <property type="entry name" value="GDHRDH"/>
</dbReference>
<proteinExistence type="inferred from homology"/>
<dbReference type="Pfam" id="PF13561">
    <property type="entry name" value="adh_short_C2"/>
    <property type="match status" value="1"/>
</dbReference>
<dbReference type="SMART" id="SM00822">
    <property type="entry name" value="PKS_KR"/>
    <property type="match status" value="1"/>
</dbReference>
<dbReference type="InterPro" id="IPR002347">
    <property type="entry name" value="SDR_fam"/>
</dbReference>
<protein>
    <submittedName>
        <fullName evidence="3">SDR family oxidoreductase</fullName>
    </submittedName>
</protein>
<organism evidence="3 4">
    <name type="scientific">Kaustia mangrovi</name>
    <dbReference type="NCBI Taxonomy" id="2593653"/>
    <lineage>
        <taxon>Bacteria</taxon>
        <taxon>Pseudomonadati</taxon>
        <taxon>Pseudomonadota</taxon>
        <taxon>Alphaproteobacteria</taxon>
        <taxon>Hyphomicrobiales</taxon>
        <taxon>Parvibaculaceae</taxon>
        <taxon>Kaustia</taxon>
    </lineage>
</organism>
<evidence type="ECO:0000313" key="3">
    <source>
        <dbReference type="EMBL" id="QPC42387.1"/>
    </source>
</evidence>
<sequence>MFDLRDNVMLITGSSRGIGRAIAEHAAQAGARVVISSRKQEACDAVAESIRAAGGEAIAVAANAGRKDELEALVDRTLDEWGRIDTLVCNAAINPHYGPLETIEDAAWDKIMGTNVRSNLWLANMVLPLMAERGGGAMILLSSVAGMRGCMNIGAYGISKTADIGLARTLAVQWGARNIRVNAICPGIVETDFARALWEDPAVAEPSIEATALKRLGRPDDIAGVALFLASPAAHYVTGTTIVADGGMTATINM</sequence>
<dbReference type="InterPro" id="IPR036291">
    <property type="entry name" value="NAD(P)-bd_dom_sf"/>
</dbReference>